<protein>
    <recommendedName>
        <fullName evidence="2">TadE-like domain-containing protein</fullName>
    </recommendedName>
</protein>
<dbReference type="STRING" id="1619308.B5808_13210"/>
<dbReference type="InterPro" id="IPR012495">
    <property type="entry name" value="TadE-like_dom"/>
</dbReference>
<name>A0A1X9LQ59_9MICO</name>
<evidence type="ECO:0000259" key="2">
    <source>
        <dbReference type="Pfam" id="PF07811"/>
    </source>
</evidence>
<proteinExistence type="predicted"/>
<evidence type="ECO:0000256" key="1">
    <source>
        <dbReference type="SAM" id="Phobius"/>
    </source>
</evidence>
<reference evidence="3 4" key="1">
    <citation type="submission" date="2017-04" db="EMBL/GenBank/DDBJ databases">
        <authorList>
            <person name="Afonso C.L."/>
            <person name="Miller P.J."/>
            <person name="Scott M.A."/>
            <person name="Spackman E."/>
            <person name="Goraichik I."/>
            <person name="Dimitrov K.M."/>
            <person name="Suarez D.L."/>
            <person name="Swayne D.E."/>
        </authorList>
    </citation>
    <scope>NUCLEOTIDE SEQUENCE [LARGE SCALE GENOMIC DNA]</scope>
    <source>
        <strain evidence="4">XA(T)</strain>
    </source>
</reference>
<feature type="transmembrane region" description="Helical" evidence="1">
    <location>
        <begin position="20"/>
        <end position="42"/>
    </location>
</feature>
<dbReference type="InterPro" id="IPR049790">
    <property type="entry name" value="Rv3655c/TadE"/>
</dbReference>
<evidence type="ECO:0000313" key="4">
    <source>
        <dbReference type="Proteomes" id="UP000192775"/>
    </source>
</evidence>
<gene>
    <name evidence="3" type="ORF">B5808_13210</name>
</gene>
<evidence type="ECO:0000313" key="3">
    <source>
        <dbReference type="EMBL" id="ARJ06071.1"/>
    </source>
</evidence>
<dbReference type="Proteomes" id="UP000192775">
    <property type="component" value="Chromosome"/>
</dbReference>
<dbReference type="Pfam" id="PF07811">
    <property type="entry name" value="TadE"/>
    <property type="match status" value="1"/>
</dbReference>
<dbReference type="KEGG" id="cphy:B5808_13210"/>
<dbReference type="AlphaFoldDB" id="A0A1X9LQ59"/>
<keyword evidence="1" id="KW-0472">Membrane</keyword>
<keyword evidence="1" id="KW-0812">Transmembrane</keyword>
<organism evidence="3 4">
    <name type="scientific">Cnuibacter physcomitrellae</name>
    <dbReference type="NCBI Taxonomy" id="1619308"/>
    <lineage>
        <taxon>Bacteria</taxon>
        <taxon>Bacillati</taxon>
        <taxon>Actinomycetota</taxon>
        <taxon>Actinomycetes</taxon>
        <taxon>Micrococcales</taxon>
        <taxon>Microbacteriaceae</taxon>
        <taxon>Cnuibacter</taxon>
    </lineage>
</organism>
<keyword evidence="1" id="KW-1133">Transmembrane helix</keyword>
<dbReference type="EMBL" id="CP020715">
    <property type="protein sequence ID" value="ARJ06071.1"/>
    <property type="molecule type" value="Genomic_DNA"/>
</dbReference>
<accession>A0A1X9LQ59</accession>
<dbReference type="NCBIfam" id="NF041390">
    <property type="entry name" value="TadE_Rv3655c"/>
    <property type="match status" value="1"/>
</dbReference>
<feature type="domain" description="TadE-like" evidence="2">
    <location>
        <begin position="14"/>
        <end position="56"/>
    </location>
</feature>
<keyword evidence="4" id="KW-1185">Reference proteome</keyword>
<dbReference type="RefSeq" id="WP_085020209.1">
    <property type="nucleotide sequence ID" value="NZ_BMHD01000001.1"/>
</dbReference>
<sequence length="124" mass="12092">MRSVRDDGLRSDRGSATAEFAVVLPAVLVLAVLLVTVARAALLPVALADAAADAARLAARGEAGAATARTVAAAPGATMSTERDGGLLCVEVRAPVIVAGLGRVGESSARGCALDDSGAEGGAP</sequence>